<keyword evidence="3" id="KW-1185">Reference proteome</keyword>
<comment type="caution">
    <text evidence="2">The sequence shown here is derived from an EMBL/GenBank/DDBJ whole genome shotgun (WGS) entry which is preliminary data.</text>
</comment>
<dbReference type="EMBL" id="ANAH02000015">
    <property type="protein sequence ID" value="EPX59806.1"/>
    <property type="molecule type" value="Genomic_DNA"/>
</dbReference>
<proteinExistence type="predicted"/>
<dbReference type="Pfam" id="PF07791">
    <property type="entry name" value="Imm11"/>
    <property type="match status" value="1"/>
</dbReference>
<evidence type="ECO:0000313" key="2">
    <source>
        <dbReference type="EMBL" id="EPX59806.1"/>
    </source>
</evidence>
<dbReference type="InterPro" id="IPR012433">
    <property type="entry name" value="Imm11"/>
</dbReference>
<reference evidence="2" key="1">
    <citation type="submission" date="2013-05" db="EMBL/GenBank/DDBJ databases">
        <title>Genome assembly of Cystobacter fuscus DSM 2262.</title>
        <authorList>
            <person name="Sharma G."/>
            <person name="Khatri I."/>
            <person name="Kaur C."/>
            <person name="Mayilraj S."/>
            <person name="Subramanian S."/>
        </authorList>
    </citation>
    <scope>NUCLEOTIDE SEQUENCE [LARGE SCALE GENOMIC DNA]</scope>
    <source>
        <strain evidence="2">DSM 2262</strain>
    </source>
</reference>
<gene>
    <name evidence="2" type="ORF">D187_002550</name>
</gene>
<evidence type="ECO:0000313" key="3">
    <source>
        <dbReference type="Proteomes" id="UP000011682"/>
    </source>
</evidence>
<evidence type="ECO:0000259" key="1">
    <source>
        <dbReference type="Pfam" id="PF07791"/>
    </source>
</evidence>
<dbReference type="Proteomes" id="UP000011682">
    <property type="component" value="Unassembled WGS sequence"/>
</dbReference>
<protein>
    <recommendedName>
        <fullName evidence="1">Immunity MXAN-0049 protein domain-containing protein</fullName>
    </recommendedName>
</protein>
<sequence length="176" mass="19926">MGTRGRWLLDGPVDEQGKKIDPEQFLAGRSLELAEKMSCLQLVPGHPLDFSEAALGIPMVSQRLKELLERLSVEAVQFFPVRVVSHDAPWFALNATRLVECIDESRCLRVEHWTQADGAPERVGEYRVVERMRIDPSRVSGARLFRTWGWPVLVVSEDLKHAMEKEGITGTKFSEV</sequence>
<name>S9P9K9_CYSF2</name>
<dbReference type="AlphaFoldDB" id="S9P9K9"/>
<accession>S9P9K9</accession>
<dbReference type="eggNOG" id="ENOG5033CR9">
    <property type="taxonomic scope" value="Bacteria"/>
</dbReference>
<feature type="domain" description="Immunity MXAN-0049 protein" evidence="1">
    <location>
        <begin position="46"/>
        <end position="176"/>
    </location>
</feature>
<organism evidence="2 3">
    <name type="scientific">Cystobacter fuscus (strain ATCC 25194 / DSM 2262 / NBRC 100088 / M29)</name>
    <dbReference type="NCBI Taxonomy" id="1242864"/>
    <lineage>
        <taxon>Bacteria</taxon>
        <taxon>Pseudomonadati</taxon>
        <taxon>Myxococcota</taxon>
        <taxon>Myxococcia</taxon>
        <taxon>Myxococcales</taxon>
        <taxon>Cystobacterineae</taxon>
        <taxon>Archangiaceae</taxon>
        <taxon>Cystobacter</taxon>
    </lineage>
</organism>